<keyword evidence="2" id="KW-0812">Transmembrane</keyword>
<dbReference type="Proteomes" id="UP001054902">
    <property type="component" value="Unassembled WGS sequence"/>
</dbReference>
<dbReference type="InterPro" id="IPR001841">
    <property type="entry name" value="Znf_RING"/>
</dbReference>
<dbReference type="SUPFAM" id="SSF57850">
    <property type="entry name" value="RING/U-box"/>
    <property type="match status" value="1"/>
</dbReference>
<dbReference type="PANTHER" id="PTHR22765">
    <property type="entry name" value="RING FINGER AND PROTEASE ASSOCIATED DOMAIN-CONTAINING"/>
    <property type="match status" value="1"/>
</dbReference>
<keyword evidence="5" id="KW-1185">Reference proteome</keyword>
<sequence>MNLLLHGDRLFTGRSLLGINEALTIDENTTINTYMPSKIDGPPEIEPKDISGKKLKWETVFAYFMLALFLLLYLLSKWLDSRTKRKHAKEAKERLKKRIEYVKNHMTIEKFSKQNLDSSLKSFDIEAQLECTIDNPQEAMSQSNRQQLDKIHMTQEENSDTNITSNEKKEDSGTIEAMSIGIEDDWKHTCAICYEQFNLDDDIASSINDICCHYFHLNCIMSWLTIDSNHHSCPMCRNEFVGEETEEN</sequence>
<protein>
    <recommendedName>
        <fullName evidence="3">RING-type domain-containing protein</fullName>
    </recommendedName>
</protein>
<gene>
    <name evidence="4" type="ORF">CTEN210_11619</name>
</gene>
<organism evidence="4 5">
    <name type="scientific">Chaetoceros tenuissimus</name>
    <dbReference type="NCBI Taxonomy" id="426638"/>
    <lineage>
        <taxon>Eukaryota</taxon>
        <taxon>Sar</taxon>
        <taxon>Stramenopiles</taxon>
        <taxon>Ochrophyta</taxon>
        <taxon>Bacillariophyta</taxon>
        <taxon>Coscinodiscophyceae</taxon>
        <taxon>Chaetocerotophycidae</taxon>
        <taxon>Chaetocerotales</taxon>
        <taxon>Chaetocerotaceae</taxon>
        <taxon>Chaetoceros</taxon>
    </lineage>
</organism>
<dbReference type="GO" id="GO:0008270">
    <property type="term" value="F:zinc ion binding"/>
    <property type="evidence" value="ECO:0007669"/>
    <property type="project" value="UniProtKB-KW"/>
</dbReference>
<evidence type="ECO:0000256" key="1">
    <source>
        <dbReference type="PROSITE-ProRule" id="PRU00175"/>
    </source>
</evidence>
<accession>A0AAD3H9Q0</accession>
<dbReference type="GO" id="GO:0006511">
    <property type="term" value="P:ubiquitin-dependent protein catabolic process"/>
    <property type="evidence" value="ECO:0007669"/>
    <property type="project" value="TreeGrafter"/>
</dbReference>
<dbReference type="EMBL" id="BLLK01000047">
    <property type="protein sequence ID" value="GFH55143.1"/>
    <property type="molecule type" value="Genomic_DNA"/>
</dbReference>
<keyword evidence="1" id="KW-0863">Zinc-finger</keyword>
<proteinExistence type="predicted"/>
<evidence type="ECO:0000256" key="2">
    <source>
        <dbReference type="SAM" id="Phobius"/>
    </source>
</evidence>
<dbReference type="AlphaFoldDB" id="A0AAD3H9Q0"/>
<evidence type="ECO:0000259" key="3">
    <source>
        <dbReference type="PROSITE" id="PS50089"/>
    </source>
</evidence>
<keyword evidence="1" id="KW-0479">Metal-binding</keyword>
<comment type="caution">
    <text evidence="4">The sequence shown here is derived from an EMBL/GenBank/DDBJ whole genome shotgun (WGS) entry which is preliminary data.</text>
</comment>
<feature type="transmembrane region" description="Helical" evidence="2">
    <location>
        <begin position="60"/>
        <end position="79"/>
    </location>
</feature>
<feature type="domain" description="RING-type" evidence="3">
    <location>
        <begin position="190"/>
        <end position="237"/>
    </location>
</feature>
<keyword evidence="2" id="KW-0472">Membrane</keyword>
<dbReference type="Gene3D" id="3.30.40.10">
    <property type="entry name" value="Zinc/RING finger domain, C3HC4 (zinc finger)"/>
    <property type="match status" value="1"/>
</dbReference>
<dbReference type="GO" id="GO:0061630">
    <property type="term" value="F:ubiquitin protein ligase activity"/>
    <property type="evidence" value="ECO:0007669"/>
    <property type="project" value="TreeGrafter"/>
</dbReference>
<keyword evidence="1" id="KW-0862">Zinc</keyword>
<dbReference type="PROSITE" id="PS50089">
    <property type="entry name" value="ZF_RING_2"/>
    <property type="match status" value="1"/>
</dbReference>
<name>A0AAD3H9Q0_9STRA</name>
<dbReference type="SMART" id="SM00184">
    <property type="entry name" value="RING"/>
    <property type="match status" value="1"/>
</dbReference>
<evidence type="ECO:0000313" key="5">
    <source>
        <dbReference type="Proteomes" id="UP001054902"/>
    </source>
</evidence>
<dbReference type="InterPro" id="IPR013083">
    <property type="entry name" value="Znf_RING/FYVE/PHD"/>
</dbReference>
<evidence type="ECO:0000313" key="4">
    <source>
        <dbReference type="EMBL" id="GFH55143.1"/>
    </source>
</evidence>
<dbReference type="Pfam" id="PF13639">
    <property type="entry name" value="zf-RING_2"/>
    <property type="match status" value="1"/>
</dbReference>
<keyword evidence="2" id="KW-1133">Transmembrane helix</keyword>
<reference evidence="4 5" key="1">
    <citation type="journal article" date="2021" name="Sci. Rep.">
        <title>The genome of the diatom Chaetoceros tenuissimus carries an ancient integrated fragment of an extant virus.</title>
        <authorList>
            <person name="Hongo Y."/>
            <person name="Kimura K."/>
            <person name="Takaki Y."/>
            <person name="Yoshida Y."/>
            <person name="Baba S."/>
            <person name="Kobayashi G."/>
            <person name="Nagasaki K."/>
            <person name="Hano T."/>
            <person name="Tomaru Y."/>
        </authorList>
    </citation>
    <scope>NUCLEOTIDE SEQUENCE [LARGE SCALE GENOMIC DNA]</scope>
    <source>
        <strain evidence="4 5">NIES-3715</strain>
    </source>
</reference>
<dbReference type="InterPro" id="IPR051826">
    <property type="entry name" value="E3_ubiquitin-ligase_domain"/>
</dbReference>